<reference evidence="2 3" key="1">
    <citation type="submission" date="2024-04" db="EMBL/GenBank/DDBJ databases">
        <title>genome sequences of Mucor flavus KT1a and Helicostylum pulchrum KT1b strains isolation_sourced from the surface of a dry-aged beef.</title>
        <authorList>
            <person name="Toyotome T."/>
            <person name="Hosono M."/>
            <person name="Torimaru M."/>
            <person name="Fukuda K."/>
            <person name="Mikami N."/>
        </authorList>
    </citation>
    <scope>NUCLEOTIDE SEQUENCE [LARGE SCALE GENOMIC DNA]</scope>
    <source>
        <strain evidence="2 3">KT1b</strain>
    </source>
</reference>
<feature type="compositionally biased region" description="Low complexity" evidence="1">
    <location>
        <begin position="433"/>
        <end position="442"/>
    </location>
</feature>
<dbReference type="Proteomes" id="UP001476247">
    <property type="component" value="Unassembled WGS sequence"/>
</dbReference>
<organism evidence="2 3">
    <name type="scientific">Helicostylum pulchrum</name>
    <dbReference type="NCBI Taxonomy" id="562976"/>
    <lineage>
        <taxon>Eukaryota</taxon>
        <taxon>Fungi</taxon>
        <taxon>Fungi incertae sedis</taxon>
        <taxon>Mucoromycota</taxon>
        <taxon>Mucoromycotina</taxon>
        <taxon>Mucoromycetes</taxon>
        <taxon>Mucorales</taxon>
        <taxon>Mucorineae</taxon>
        <taxon>Mucoraceae</taxon>
        <taxon>Helicostylum</taxon>
    </lineage>
</organism>
<dbReference type="EMBL" id="BAABUJ010000056">
    <property type="protein sequence ID" value="GAA5806063.1"/>
    <property type="molecule type" value="Genomic_DNA"/>
</dbReference>
<evidence type="ECO:0000313" key="3">
    <source>
        <dbReference type="Proteomes" id="UP001476247"/>
    </source>
</evidence>
<evidence type="ECO:0000256" key="1">
    <source>
        <dbReference type="SAM" id="MobiDB-lite"/>
    </source>
</evidence>
<feature type="region of interest" description="Disordered" evidence="1">
    <location>
        <begin position="404"/>
        <end position="442"/>
    </location>
</feature>
<name>A0ABP9YHJ5_9FUNG</name>
<feature type="compositionally biased region" description="Acidic residues" evidence="1">
    <location>
        <begin position="408"/>
        <end position="432"/>
    </location>
</feature>
<gene>
    <name evidence="2" type="ORF">HPULCUR_011591</name>
</gene>
<accession>A0ABP9YHJ5</accession>
<protein>
    <submittedName>
        <fullName evidence="2">Uncharacterized protein</fullName>
    </submittedName>
</protein>
<sequence>MSSELIKQLAKNAKKKQIIELKLQEQELVKAHRVISTENSTKKRKISKTKEKSKAKIIKTSAADTVKIKGLCGTLGDNLIRLASKIVANNIKDKYFLNLSKNCIIDITNDECKSQIALLGGSSVKHFLEIYKYGIPETYNLKSPFLFDKVDGIKSLKAKYRQLDMYQPKNRKEAVLKRICVRILYQNAYLPLSGKCFKKRYWVNIFEYYFGRKDMLLIQSGDTVALRCKKSKLMFKLDVRILAEKDGTEFDLANGEIASVSGSTKSKYYKDALKLALSSKQHLNHILSSLPNITAEEIASIKLPIIQIMGLTVHISCLSVVDKNLYVLQDVYSFNYPKNIKEIKGGAIGRMMTGLLLIDDMISNIDNIYEDFSCNTGDKIDDIKSEENRKKKVGKCDEYISSVIWDSSGEDDNDDSSDEDDDFSDEDDDDDNNSTNSKDGYI</sequence>
<keyword evidence="3" id="KW-1185">Reference proteome</keyword>
<comment type="caution">
    <text evidence="2">The sequence shown here is derived from an EMBL/GenBank/DDBJ whole genome shotgun (WGS) entry which is preliminary data.</text>
</comment>
<evidence type="ECO:0000313" key="2">
    <source>
        <dbReference type="EMBL" id="GAA5806063.1"/>
    </source>
</evidence>
<proteinExistence type="predicted"/>